<dbReference type="AlphaFoldDB" id="G9EQE9"/>
<protein>
    <submittedName>
        <fullName evidence="1">Uncharacterized protein</fullName>
    </submittedName>
</protein>
<dbReference type="eggNOG" id="ENOG5031EWF">
    <property type="taxonomic scope" value="Bacteria"/>
</dbReference>
<organism evidence="1 2">
    <name type="scientific">Legionella drancourtii LLAP12</name>
    <dbReference type="NCBI Taxonomy" id="658187"/>
    <lineage>
        <taxon>Bacteria</taxon>
        <taxon>Pseudomonadati</taxon>
        <taxon>Pseudomonadota</taxon>
        <taxon>Gammaproteobacteria</taxon>
        <taxon>Legionellales</taxon>
        <taxon>Legionellaceae</taxon>
        <taxon>Legionella</taxon>
    </lineage>
</organism>
<name>G9EQE9_9GAMM</name>
<dbReference type="EMBL" id="JH413829">
    <property type="protein sequence ID" value="EHL30544.1"/>
    <property type="molecule type" value="Genomic_DNA"/>
</dbReference>
<sequence length="182" mass="21580">MNNNIKFYKFDFFDYLKCEIKMEDGQKRKIRRIIFKVPEKKDKWMICIRFPSDIRSQLKEQSEKDYEGRGKQSILIEEAIKYYLYTCSEIKWADYQKDLDYAELIDDINEGLNQRDLGNATQVFISHETKIRLLELEKKIKLTAPLMKDVRTGLIRKAVSIRLSLGGKEFFESVMSIGQDIN</sequence>
<evidence type="ECO:0000313" key="2">
    <source>
        <dbReference type="Proteomes" id="UP000002770"/>
    </source>
</evidence>
<dbReference type="Proteomes" id="UP000002770">
    <property type="component" value="Unassembled WGS sequence"/>
</dbReference>
<gene>
    <name evidence="1" type="ORF">LDG_7496</name>
</gene>
<dbReference type="InParanoid" id="G9EQE9"/>
<keyword evidence="2" id="KW-1185">Reference proteome</keyword>
<proteinExistence type="predicted"/>
<dbReference type="STRING" id="658187.LDG_7496"/>
<evidence type="ECO:0000313" key="1">
    <source>
        <dbReference type="EMBL" id="EHL30544.1"/>
    </source>
</evidence>
<accession>G9EQE9</accession>
<reference evidence="1 2" key="1">
    <citation type="journal article" date="2011" name="BMC Genomics">
        <title>Insight into cross-talk between intra-amoebal pathogens.</title>
        <authorList>
            <person name="Gimenez G."/>
            <person name="Bertelli C."/>
            <person name="Moliner C."/>
            <person name="Robert C."/>
            <person name="Raoult D."/>
            <person name="Fournier P.E."/>
            <person name="Greub G."/>
        </authorList>
    </citation>
    <scope>NUCLEOTIDE SEQUENCE [LARGE SCALE GENOMIC DNA]</scope>
    <source>
        <strain evidence="1 2">LLAP12</strain>
    </source>
</reference>
<dbReference type="HOGENOM" id="CLU_1675679_0_0_6"/>